<dbReference type="EMBL" id="VIEB01001135">
    <property type="protein sequence ID" value="TQD74991.1"/>
    <property type="molecule type" value="Genomic_DNA"/>
</dbReference>
<evidence type="ECO:0000313" key="1">
    <source>
        <dbReference type="EMBL" id="TQD74991.1"/>
    </source>
</evidence>
<reference evidence="1 2" key="1">
    <citation type="journal article" date="2019" name="G3 (Bethesda)">
        <title>Sequencing of a Wild Apple (Malus baccata) Genome Unravels the Differences Between Cultivated and Wild Apple Species Regarding Disease Resistance and Cold Tolerance.</title>
        <authorList>
            <person name="Chen X."/>
        </authorList>
    </citation>
    <scope>NUCLEOTIDE SEQUENCE [LARGE SCALE GENOMIC DNA]</scope>
    <source>
        <strain evidence="2">cv. Shandingzi</strain>
        <tissue evidence="1">Leaves</tissue>
    </source>
</reference>
<dbReference type="Proteomes" id="UP000315295">
    <property type="component" value="Unassembled WGS sequence"/>
</dbReference>
<keyword evidence="2" id="KW-1185">Reference proteome</keyword>
<proteinExistence type="predicted"/>
<evidence type="ECO:0000313" key="2">
    <source>
        <dbReference type="Proteomes" id="UP000315295"/>
    </source>
</evidence>
<gene>
    <name evidence="1" type="ORF">C1H46_039483</name>
</gene>
<comment type="caution">
    <text evidence="1">The sequence shown here is derived from an EMBL/GenBank/DDBJ whole genome shotgun (WGS) entry which is preliminary data.</text>
</comment>
<accession>A0A540KLA9</accession>
<name>A0A540KLA9_MALBA</name>
<dbReference type="AlphaFoldDB" id="A0A540KLA9"/>
<sequence length="127" mass="14566">MFLNTVDAFIKEETTWPLVQKSKRHHSLNFKSQVFLNKVCCHFSDAISTFRISRATLSKISDKVETREFYSSNYTTGVDKRKGKAPLLAIGKSLYMSISVLHGKADLQNKEKKSNQSKPKIKLLIWN</sequence>
<organism evidence="1 2">
    <name type="scientific">Malus baccata</name>
    <name type="common">Siberian crab apple</name>
    <name type="synonym">Pyrus baccata</name>
    <dbReference type="NCBI Taxonomy" id="106549"/>
    <lineage>
        <taxon>Eukaryota</taxon>
        <taxon>Viridiplantae</taxon>
        <taxon>Streptophyta</taxon>
        <taxon>Embryophyta</taxon>
        <taxon>Tracheophyta</taxon>
        <taxon>Spermatophyta</taxon>
        <taxon>Magnoliopsida</taxon>
        <taxon>eudicotyledons</taxon>
        <taxon>Gunneridae</taxon>
        <taxon>Pentapetalae</taxon>
        <taxon>rosids</taxon>
        <taxon>fabids</taxon>
        <taxon>Rosales</taxon>
        <taxon>Rosaceae</taxon>
        <taxon>Amygdaloideae</taxon>
        <taxon>Maleae</taxon>
        <taxon>Malus</taxon>
    </lineage>
</organism>
<protein>
    <submittedName>
        <fullName evidence="1">Uncharacterized protein</fullName>
    </submittedName>
</protein>